<dbReference type="Proteomes" id="UP000270678">
    <property type="component" value="Chromosome"/>
</dbReference>
<evidence type="ECO:0000313" key="1">
    <source>
        <dbReference type="EMBL" id="AZS13546.1"/>
    </source>
</evidence>
<dbReference type="RefSeq" id="WP_126995322.1">
    <property type="nucleotide sequence ID" value="NZ_CP034346.1"/>
</dbReference>
<dbReference type="AlphaFoldDB" id="A0A3Q9I639"/>
<proteinExistence type="predicted"/>
<keyword evidence="2" id="KW-1185">Reference proteome</keyword>
<dbReference type="KEGG" id="plut:EI981_03020"/>
<name>A0A3Q9I639_9BACL</name>
<reference evidence="2" key="1">
    <citation type="submission" date="2018-12" db="EMBL/GenBank/DDBJ databases">
        <title>Complete genome sequence of Paenibacillus sp. MBLB1234.</title>
        <authorList>
            <person name="Nam Y.-D."/>
            <person name="Kang J."/>
            <person name="Chung W.-H."/>
            <person name="Park Y.S."/>
        </authorList>
    </citation>
    <scope>NUCLEOTIDE SEQUENCE [LARGE SCALE GENOMIC DNA]</scope>
    <source>
        <strain evidence="2">MBLB1234</strain>
    </source>
</reference>
<gene>
    <name evidence="1" type="ORF">EI981_03020</name>
</gene>
<dbReference type="OrthoDB" id="2620550at2"/>
<organism evidence="1 2">
    <name type="scientific">Paenibacillus lutimineralis</name>
    <dbReference type="NCBI Taxonomy" id="2707005"/>
    <lineage>
        <taxon>Bacteria</taxon>
        <taxon>Bacillati</taxon>
        <taxon>Bacillota</taxon>
        <taxon>Bacilli</taxon>
        <taxon>Bacillales</taxon>
        <taxon>Paenibacillaceae</taxon>
        <taxon>Paenibacillus</taxon>
    </lineage>
</organism>
<dbReference type="InterPro" id="IPR037052">
    <property type="entry name" value="CheA-like_P2_sf"/>
</dbReference>
<protein>
    <submittedName>
        <fullName evidence="1">Uncharacterized protein</fullName>
    </submittedName>
</protein>
<evidence type="ECO:0000313" key="2">
    <source>
        <dbReference type="Proteomes" id="UP000270678"/>
    </source>
</evidence>
<dbReference type="EMBL" id="CP034346">
    <property type="protein sequence ID" value="AZS13546.1"/>
    <property type="molecule type" value="Genomic_DNA"/>
</dbReference>
<sequence>MMQAGLQILEYPDVSDKELREAMMAGMRVINLQVALSLECEQPLLRICMIDAKLRAVHQVFDSNPKVPMWLGKEASSEVYHTSWLIAVDTEPEYIQQWVLLMQDVDQVKITEYIYQ</sequence>
<dbReference type="Gene3D" id="3.30.70.1110">
    <property type="entry name" value="Histidine kinase CheA-like, P2 response regulator-binding domain"/>
    <property type="match status" value="1"/>
</dbReference>
<accession>A0A3Q9I639</accession>